<keyword evidence="2" id="KW-1185">Reference proteome</keyword>
<dbReference type="EMBL" id="CM041538">
    <property type="protein sequence ID" value="KAI3368481.1"/>
    <property type="molecule type" value="Genomic_DNA"/>
</dbReference>
<evidence type="ECO:0000313" key="2">
    <source>
        <dbReference type="Proteomes" id="UP000831701"/>
    </source>
</evidence>
<gene>
    <name evidence="1" type="ORF">L3Q82_025494</name>
</gene>
<dbReference type="Proteomes" id="UP000831701">
    <property type="component" value="Chromosome 8"/>
</dbReference>
<organism evidence="1 2">
    <name type="scientific">Scortum barcoo</name>
    <name type="common">barcoo grunter</name>
    <dbReference type="NCBI Taxonomy" id="214431"/>
    <lineage>
        <taxon>Eukaryota</taxon>
        <taxon>Metazoa</taxon>
        <taxon>Chordata</taxon>
        <taxon>Craniata</taxon>
        <taxon>Vertebrata</taxon>
        <taxon>Euteleostomi</taxon>
        <taxon>Actinopterygii</taxon>
        <taxon>Neopterygii</taxon>
        <taxon>Teleostei</taxon>
        <taxon>Neoteleostei</taxon>
        <taxon>Acanthomorphata</taxon>
        <taxon>Eupercaria</taxon>
        <taxon>Centrarchiformes</taxon>
        <taxon>Terapontoidei</taxon>
        <taxon>Terapontidae</taxon>
        <taxon>Scortum</taxon>
    </lineage>
</organism>
<accession>A0ACB8WL89</accession>
<name>A0ACB8WL89_9TELE</name>
<protein>
    <submittedName>
        <fullName evidence="1">Uncharacterized protein</fullName>
    </submittedName>
</protein>
<feature type="non-terminal residue" evidence="1">
    <location>
        <position position="218"/>
    </location>
</feature>
<evidence type="ECO:0000313" key="1">
    <source>
        <dbReference type="EMBL" id="KAI3368481.1"/>
    </source>
</evidence>
<reference evidence="1" key="1">
    <citation type="submission" date="2022-04" db="EMBL/GenBank/DDBJ databases">
        <title>Jade perch genome.</title>
        <authorList>
            <person name="Chao B."/>
        </authorList>
    </citation>
    <scope>NUCLEOTIDE SEQUENCE</scope>
    <source>
        <strain evidence="1">CB-2022</strain>
    </source>
</reference>
<sequence>MRSCAWHRFLQKSCFECQRNMMMGGGCLRSVPEGREREKEREAIPGAEAESNSLSPLTALCCCLNLKMNRKFAADTRVIILQMLQAIVLHHSVMDSAFADIHRNKSLQDKKIYMNYSELVLCFHVYKSNPGKLTGYVSVRGQSEGSMTMIPNTPPWATKEWLRKKHFKVLEWPSQSPDLNHIENLWRELKVCVAQRQPQNITALEEICMEEWDQNTSN</sequence>
<proteinExistence type="predicted"/>
<comment type="caution">
    <text evidence="1">The sequence shown here is derived from an EMBL/GenBank/DDBJ whole genome shotgun (WGS) entry which is preliminary data.</text>
</comment>